<evidence type="ECO:0000256" key="2">
    <source>
        <dbReference type="ARBA" id="ARBA00023015"/>
    </source>
</evidence>
<dbReference type="InterPro" id="IPR036390">
    <property type="entry name" value="WH_DNA-bd_sf"/>
</dbReference>
<dbReference type="Proteomes" id="UP000526233">
    <property type="component" value="Unassembled WGS sequence"/>
</dbReference>
<evidence type="ECO:0000313" key="6">
    <source>
        <dbReference type="EMBL" id="NNV18986.1"/>
    </source>
</evidence>
<evidence type="ECO:0000313" key="9">
    <source>
        <dbReference type="Proteomes" id="UP000526233"/>
    </source>
</evidence>
<keyword evidence="3" id="KW-0238">DNA-binding</keyword>
<dbReference type="Pfam" id="PF00126">
    <property type="entry name" value="HTH_1"/>
    <property type="match status" value="1"/>
</dbReference>
<organism evidence="7 8">
    <name type="scientific">Brucella pseudogrignonensis</name>
    <dbReference type="NCBI Taxonomy" id="419475"/>
    <lineage>
        <taxon>Bacteria</taxon>
        <taxon>Pseudomonadati</taxon>
        <taxon>Pseudomonadota</taxon>
        <taxon>Alphaproteobacteria</taxon>
        <taxon>Hyphomicrobiales</taxon>
        <taxon>Brucellaceae</taxon>
        <taxon>Brucella/Ochrobactrum group</taxon>
        <taxon>Brucella</taxon>
    </lineage>
</organism>
<evidence type="ECO:0000259" key="5">
    <source>
        <dbReference type="PROSITE" id="PS50931"/>
    </source>
</evidence>
<dbReference type="RefSeq" id="WP_143853344.1">
    <property type="nucleotide sequence ID" value="NZ_CAXURC020000002.1"/>
</dbReference>
<protein>
    <submittedName>
        <fullName evidence="6">LysR family transcriptional regulator</fullName>
    </submittedName>
    <submittedName>
        <fullName evidence="7">LysR substrate binding domain protein</fullName>
    </submittedName>
</protein>
<sequence>MDNRFGEMEVFARAVATGSFSAAARQLNMTPSAISRLVSRLEDRLQVRLLVRSTRSLTPTPEGEIYLAEARSLLDRLTEMEARITDGAKAAVRGPLRVSSTVGFGATVIMPLVPEFLKLYPEVELDITLNDSIIDLWQERTDLAIRSGVLKDSALKARPITLMRRLVVASPLYLERHGTPQRPEDLKTHNCLRYNFQPSEWEFADPDTGHSIRQVVSGNFLGSDGTILRRICLEGGGLMKTGEHTVADDLASGRLVEVMAAWSPAEPEKIHAVFPGHPHLAARIRAFIDFLAAKL</sequence>
<accession>A0A256GH00</accession>
<keyword evidence="2" id="KW-0805">Transcription regulation</keyword>
<dbReference type="FunFam" id="3.40.190.290:FF:000001">
    <property type="entry name" value="Transcriptional regulator, LysR family"/>
    <property type="match status" value="1"/>
</dbReference>
<dbReference type="EMBL" id="PKQI01000001">
    <property type="protein sequence ID" value="NNV18986.1"/>
    <property type="molecule type" value="Genomic_DNA"/>
</dbReference>
<dbReference type="GO" id="GO:0043565">
    <property type="term" value="F:sequence-specific DNA binding"/>
    <property type="evidence" value="ECO:0007669"/>
    <property type="project" value="TreeGrafter"/>
</dbReference>
<dbReference type="PANTHER" id="PTHR30537">
    <property type="entry name" value="HTH-TYPE TRANSCRIPTIONAL REGULATOR"/>
    <property type="match status" value="1"/>
</dbReference>
<comment type="caution">
    <text evidence="7">The sequence shown here is derived from an EMBL/GenBank/DDBJ whole genome shotgun (WGS) entry which is preliminary data.</text>
</comment>
<dbReference type="FunFam" id="1.10.10.10:FF:000001">
    <property type="entry name" value="LysR family transcriptional regulator"/>
    <property type="match status" value="1"/>
</dbReference>
<dbReference type="GO" id="GO:0003700">
    <property type="term" value="F:DNA-binding transcription factor activity"/>
    <property type="evidence" value="ECO:0007669"/>
    <property type="project" value="InterPro"/>
</dbReference>
<dbReference type="Gene3D" id="1.10.10.10">
    <property type="entry name" value="Winged helix-like DNA-binding domain superfamily/Winged helix DNA-binding domain"/>
    <property type="match status" value="1"/>
</dbReference>
<evidence type="ECO:0000313" key="8">
    <source>
        <dbReference type="Proteomes" id="UP000216188"/>
    </source>
</evidence>
<reference evidence="6 9" key="2">
    <citation type="submission" date="2018-11" db="EMBL/GenBank/DDBJ databases">
        <title>Genome sequencing and analysis.</title>
        <authorList>
            <person name="Huang Y.-T."/>
        </authorList>
    </citation>
    <scope>NUCLEOTIDE SEQUENCE [LARGE SCALE GENOMIC DNA]</scope>
    <source>
        <strain evidence="6 9">SHIN</strain>
    </source>
</reference>
<dbReference type="SUPFAM" id="SSF46785">
    <property type="entry name" value="Winged helix' DNA-binding domain"/>
    <property type="match status" value="1"/>
</dbReference>
<evidence type="ECO:0000256" key="3">
    <source>
        <dbReference type="ARBA" id="ARBA00023125"/>
    </source>
</evidence>
<dbReference type="SUPFAM" id="SSF53850">
    <property type="entry name" value="Periplasmic binding protein-like II"/>
    <property type="match status" value="1"/>
</dbReference>
<dbReference type="PRINTS" id="PR00039">
    <property type="entry name" value="HTHLYSR"/>
</dbReference>
<evidence type="ECO:0000313" key="7">
    <source>
        <dbReference type="EMBL" id="OYR26166.1"/>
    </source>
</evidence>
<dbReference type="Proteomes" id="UP000216188">
    <property type="component" value="Unassembled WGS sequence"/>
</dbReference>
<dbReference type="InterPro" id="IPR000847">
    <property type="entry name" value="LysR_HTH_N"/>
</dbReference>
<dbReference type="GO" id="GO:0006351">
    <property type="term" value="P:DNA-templated transcription"/>
    <property type="evidence" value="ECO:0007669"/>
    <property type="project" value="TreeGrafter"/>
</dbReference>
<dbReference type="STRING" id="419475.A8A54_11465"/>
<dbReference type="EMBL" id="NNRM01000020">
    <property type="protein sequence ID" value="OYR26166.1"/>
    <property type="molecule type" value="Genomic_DNA"/>
</dbReference>
<dbReference type="InterPro" id="IPR005119">
    <property type="entry name" value="LysR_subst-bd"/>
</dbReference>
<comment type="similarity">
    <text evidence="1">Belongs to the LysR transcriptional regulatory family.</text>
</comment>
<reference evidence="7 8" key="1">
    <citation type="submission" date="2017-07" db="EMBL/GenBank/DDBJ databases">
        <title>Phylogenetic study on the rhizospheric bacterium Ochrobactrum sp. A44.</title>
        <authorList>
            <person name="Krzyzanowska D.M."/>
            <person name="Ossowicki A."/>
            <person name="Rajewska M."/>
            <person name="Maciag T."/>
            <person name="Kaczynski Z."/>
            <person name="Czerwicka M."/>
            <person name="Jafra S."/>
        </authorList>
    </citation>
    <scope>NUCLEOTIDE SEQUENCE [LARGE SCALE GENOMIC DNA]</scope>
    <source>
        <strain evidence="7 8">CCUG 30717</strain>
    </source>
</reference>
<name>A0A256GH00_9HYPH</name>
<gene>
    <name evidence="7" type="ORF">CEV34_2461</name>
    <name evidence="6" type="ORF">EHE22_00880</name>
</gene>
<dbReference type="InterPro" id="IPR058163">
    <property type="entry name" value="LysR-type_TF_proteobact-type"/>
</dbReference>
<dbReference type="AlphaFoldDB" id="A0A256GH00"/>
<evidence type="ECO:0000256" key="1">
    <source>
        <dbReference type="ARBA" id="ARBA00009437"/>
    </source>
</evidence>
<keyword evidence="8" id="KW-1185">Reference proteome</keyword>
<evidence type="ECO:0000256" key="4">
    <source>
        <dbReference type="ARBA" id="ARBA00023163"/>
    </source>
</evidence>
<dbReference type="InterPro" id="IPR036388">
    <property type="entry name" value="WH-like_DNA-bd_sf"/>
</dbReference>
<dbReference type="PANTHER" id="PTHR30537:SF71">
    <property type="entry name" value="TRANSCRIPTIONAL REGULATORY PROTEIN"/>
    <property type="match status" value="1"/>
</dbReference>
<proteinExistence type="inferred from homology"/>
<dbReference type="PROSITE" id="PS50931">
    <property type="entry name" value="HTH_LYSR"/>
    <property type="match status" value="1"/>
</dbReference>
<dbReference type="Gene3D" id="3.40.190.290">
    <property type="match status" value="1"/>
</dbReference>
<feature type="domain" description="HTH lysR-type" evidence="5">
    <location>
        <begin position="1"/>
        <end position="60"/>
    </location>
</feature>
<keyword evidence="4" id="KW-0804">Transcription</keyword>
<dbReference type="Pfam" id="PF03466">
    <property type="entry name" value="LysR_substrate"/>
    <property type="match status" value="1"/>
</dbReference>